<protein>
    <submittedName>
        <fullName evidence="2">Uncharacterized protein</fullName>
    </submittedName>
</protein>
<evidence type="ECO:0000313" key="3">
    <source>
        <dbReference type="Proteomes" id="UP000735302"/>
    </source>
</evidence>
<name>A0AAV3ZYQ0_9GAST</name>
<evidence type="ECO:0000313" key="2">
    <source>
        <dbReference type="EMBL" id="GFO04091.1"/>
    </source>
</evidence>
<evidence type="ECO:0000256" key="1">
    <source>
        <dbReference type="SAM" id="MobiDB-lite"/>
    </source>
</evidence>
<dbReference type="EMBL" id="BLXT01003735">
    <property type="protein sequence ID" value="GFO04091.1"/>
    <property type="molecule type" value="Genomic_DNA"/>
</dbReference>
<organism evidence="2 3">
    <name type="scientific">Plakobranchus ocellatus</name>
    <dbReference type="NCBI Taxonomy" id="259542"/>
    <lineage>
        <taxon>Eukaryota</taxon>
        <taxon>Metazoa</taxon>
        <taxon>Spiralia</taxon>
        <taxon>Lophotrochozoa</taxon>
        <taxon>Mollusca</taxon>
        <taxon>Gastropoda</taxon>
        <taxon>Heterobranchia</taxon>
        <taxon>Euthyneura</taxon>
        <taxon>Panpulmonata</taxon>
        <taxon>Sacoglossa</taxon>
        <taxon>Placobranchoidea</taxon>
        <taxon>Plakobranchidae</taxon>
        <taxon>Plakobranchus</taxon>
    </lineage>
</organism>
<proteinExistence type="predicted"/>
<dbReference type="AlphaFoldDB" id="A0AAV3ZYQ0"/>
<comment type="caution">
    <text evidence="2">The sequence shown here is derived from an EMBL/GenBank/DDBJ whole genome shotgun (WGS) entry which is preliminary data.</text>
</comment>
<sequence length="137" mass="15305">MHSVPGKCETSGKPEIVLKYSISPCVTCGAELKPDTDALVWNEPKSLRSLESGENRFTNTDENNDCDKDKVCDCVDEVDDHYDHEDDDDIADGDDGKLEIGLIIHNNYEKYGNFDHDKDSVDSDEDGQRFSTDNVSV</sequence>
<feature type="compositionally biased region" description="Basic and acidic residues" evidence="1">
    <location>
        <begin position="112"/>
        <end position="121"/>
    </location>
</feature>
<accession>A0AAV3ZYQ0</accession>
<keyword evidence="3" id="KW-1185">Reference proteome</keyword>
<reference evidence="2 3" key="1">
    <citation type="journal article" date="2021" name="Elife">
        <title>Chloroplast acquisition without the gene transfer in kleptoplastic sea slugs, Plakobranchus ocellatus.</title>
        <authorList>
            <person name="Maeda T."/>
            <person name="Takahashi S."/>
            <person name="Yoshida T."/>
            <person name="Shimamura S."/>
            <person name="Takaki Y."/>
            <person name="Nagai Y."/>
            <person name="Toyoda A."/>
            <person name="Suzuki Y."/>
            <person name="Arimoto A."/>
            <person name="Ishii H."/>
            <person name="Satoh N."/>
            <person name="Nishiyama T."/>
            <person name="Hasebe M."/>
            <person name="Maruyama T."/>
            <person name="Minagawa J."/>
            <person name="Obokata J."/>
            <person name="Shigenobu S."/>
        </authorList>
    </citation>
    <scope>NUCLEOTIDE SEQUENCE [LARGE SCALE GENOMIC DNA]</scope>
</reference>
<feature type="region of interest" description="Disordered" evidence="1">
    <location>
        <begin position="110"/>
        <end position="137"/>
    </location>
</feature>
<dbReference type="Proteomes" id="UP000735302">
    <property type="component" value="Unassembled WGS sequence"/>
</dbReference>
<gene>
    <name evidence="2" type="ORF">PoB_003059600</name>
</gene>